<dbReference type="InterPro" id="IPR032787">
    <property type="entry name" value="Prok-E2_D"/>
</dbReference>
<gene>
    <name evidence="1" type="ORF">ASZ90_019471</name>
</gene>
<evidence type="ECO:0000313" key="1">
    <source>
        <dbReference type="EMBL" id="KUG03131.1"/>
    </source>
</evidence>
<protein>
    <recommendedName>
        <fullName evidence="2">PRTRC system protein B</fullName>
    </recommendedName>
</protein>
<evidence type="ECO:0008006" key="2">
    <source>
        <dbReference type="Google" id="ProtNLM"/>
    </source>
</evidence>
<reference evidence="1" key="1">
    <citation type="journal article" date="2015" name="Proc. Natl. Acad. Sci. U.S.A.">
        <title>Networks of energetic and metabolic interactions define dynamics in microbial communities.</title>
        <authorList>
            <person name="Embree M."/>
            <person name="Liu J.K."/>
            <person name="Al-Bassam M.M."/>
            <person name="Zengler K."/>
        </authorList>
    </citation>
    <scope>NUCLEOTIDE SEQUENCE</scope>
</reference>
<organism evidence="1">
    <name type="scientific">hydrocarbon metagenome</name>
    <dbReference type="NCBI Taxonomy" id="938273"/>
    <lineage>
        <taxon>unclassified sequences</taxon>
        <taxon>metagenomes</taxon>
        <taxon>ecological metagenomes</taxon>
    </lineage>
</organism>
<comment type="caution">
    <text evidence="1">The sequence shown here is derived from an EMBL/GenBank/DDBJ whole genome shotgun (WGS) entry which is preliminary data.</text>
</comment>
<accession>A0A0W8E3F8</accession>
<sequence>MIHLIIQENGAFIELEDNGKKEFREINIHHLIDSFNSAVRDVADRETFETPLLPVGTIKHIQDANDPKRYSLFLFKEPTIGPIIYESRDYIVGYPALIYRFKVENQFLSQVKIWAVQDKNLTPDTPVYNYPYFNAWQDGKICMGSNRIPIEEPWQLFKVPDILKVMPSNLGLKPHNNSGLEGDSLLKAAEGKPFPNEWLKPSQKQLINILSTI</sequence>
<name>A0A0W8E3F8_9ZZZZ</name>
<dbReference type="AlphaFoldDB" id="A0A0W8E3F8"/>
<dbReference type="Pfam" id="PF14460">
    <property type="entry name" value="Prok-E2_D"/>
    <property type="match status" value="1"/>
</dbReference>
<dbReference type="EMBL" id="LNQE01001892">
    <property type="protein sequence ID" value="KUG03131.1"/>
    <property type="molecule type" value="Genomic_DNA"/>
</dbReference>
<proteinExistence type="predicted"/>